<dbReference type="STRING" id="1867956.BJF95_16900"/>
<evidence type="ECO:0000313" key="1">
    <source>
        <dbReference type="EMBL" id="OLP45411.1"/>
    </source>
</evidence>
<organism evidence="1 2">
    <name type="scientific">Rhizobium oryziradicis</name>
    <dbReference type="NCBI Taxonomy" id="1867956"/>
    <lineage>
        <taxon>Bacteria</taxon>
        <taxon>Pseudomonadati</taxon>
        <taxon>Pseudomonadota</taxon>
        <taxon>Alphaproteobacteria</taxon>
        <taxon>Hyphomicrobiales</taxon>
        <taxon>Rhizobiaceae</taxon>
        <taxon>Rhizobium/Agrobacterium group</taxon>
        <taxon>Rhizobium</taxon>
    </lineage>
</organism>
<keyword evidence="2" id="KW-1185">Reference proteome</keyword>
<dbReference type="Pfam" id="PF11876">
    <property type="entry name" value="TsiV"/>
    <property type="match status" value="1"/>
</dbReference>
<evidence type="ECO:0000313" key="2">
    <source>
        <dbReference type="Proteomes" id="UP000186894"/>
    </source>
</evidence>
<dbReference type="Proteomes" id="UP000186894">
    <property type="component" value="Unassembled WGS sequence"/>
</dbReference>
<proteinExistence type="predicted"/>
<name>A0A1Q8ZTJ6_9HYPH</name>
<accession>A0A1Q8ZTJ6</accession>
<gene>
    <name evidence="1" type="ORF">BJF95_16900</name>
</gene>
<reference evidence="1 2" key="1">
    <citation type="submission" date="2016-09" db="EMBL/GenBank/DDBJ databases">
        <title>Rhizobium oryziradicis sp. nov., isolated from the root of rice.</title>
        <authorList>
            <person name="Zhao J."/>
            <person name="Zhang X."/>
        </authorList>
    </citation>
    <scope>NUCLEOTIDE SEQUENCE [LARGE SCALE GENOMIC DNA]</scope>
    <source>
        <strain evidence="1 2">N19</strain>
    </source>
</reference>
<protein>
    <recommendedName>
        <fullName evidence="3">DUF3396 domain-containing protein</fullName>
    </recommendedName>
</protein>
<evidence type="ECO:0008006" key="3">
    <source>
        <dbReference type="Google" id="ProtNLM"/>
    </source>
</evidence>
<dbReference type="InterPro" id="IPR021815">
    <property type="entry name" value="TsiV"/>
</dbReference>
<comment type="caution">
    <text evidence="1">The sequence shown here is derived from an EMBL/GenBank/DDBJ whole genome shotgun (WGS) entry which is preliminary data.</text>
</comment>
<dbReference type="EMBL" id="MKIM01000025">
    <property type="protein sequence ID" value="OLP45411.1"/>
    <property type="molecule type" value="Genomic_DNA"/>
</dbReference>
<dbReference type="AlphaFoldDB" id="A0A1Q8ZTJ6"/>
<sequence length="132" mass="14667">MPALKRFPGLDFSDPGSFQVVSEESDGLSFKSLNWLTVLGDQVANHLGDKTALREKLGSSCPVHAFDGGIVVQAGDEPQLGDNNRGIVLDDYRRVAKALKPVRFEDYKLGMIALPEPYDSVEETLNWIRRFD</sequence>